<dbReference type="CDD" id="cd12148">
    <property type="entry name" value="fungal_TF_MHR"/>
    <property type="match status" value="1"/>
</dbReference>
<keyword evidence="1" id="KW-0539">Nucleus</keyword>
<evidence type="ECO:0000256" key="1">
    <source>
        <dbReference type="ARBA" id="ARBA00023242"/>
    </source>
</evidence>
<proteinExistence type="predicted"/>
<gene>
    <name evidence="3" type="ORF">A1O9_04908</name>
</gene>
<dbReference type="OrthoDB" id="103819at2759"/>
<dbReference type="HOGENOM" id="CLU_009377_3_1_1"/>
<dbReference type="Pfam" id="PF04082">
    <property type="entry name" value="Fungal_trans"/>
    <property type="match status" value="1"/>
</dbReference>
<dbReference type="GO" id="GO:0003700">
    <property type="term" value="F:DNA-binding transcription factor activity"/>
    <property type="evidence" value="ECO:0007669"/>
    <property type="project" value="InterPro"/>
</dbReference>
<dbReference type="GO" id="GO:0003677">
    <property type="term" value="F:DNA binding"/>
    <property type="evidence" value="ECO:0007669"/>
    <property type="project" value="InterPro"/>
</dbReference>
<reference evidence="3 4" key="1">
    <citation type="submission" date="2013-03" db="EMBL/GenBank/DDBJ databases">
        <title>The Genome Sequence of Exophiala aquamarina CBS 119918.</title>
        <authorList>
            <consortium name="The Broad Institute Genomics Platform"/>
            <person name="Cuomo C."/>
            <person name="de Hoog S."/>
            <person name="Gorbushina A."/>
            <person name="Walker B."/>
            <person name="Young S.K."/>
            <person name="Zeng Q."/>
            <person name="Gargeya S."/>
            <person name="Fitzgerald M."/>
            <person name="Haas B."/>
            <person name="Abouelleil A."/>
            <person name="Allen A.W."/>
            <person name="Alvarado L."/>
            <person name="Arachchi H.M."/>
            <person name="Berlin A.M."/>
            <person name="Chapman S.B."/>
            <person name="Gainer-Dewar J."/>
            <person name="Goldberg J."/>
            <person name="Griggs A."/>
            <person name="Gujja S."/>
            <person name="Hansen M."/>
            <person name="Howarth C."/>
            <person name="Imamovic A."/>
            <person name="Ireland A."/>
            <person name="Larimer J."/>
            <person name="McCowan C."/>
            <person name="Murphy C."/>
            <person name="Pearson M."/>
            <person name="Poon T.W."/>
            <person name="Priest M."/>
            <person name="Roberts A."/>
            <person name="Saif S."/>
            <person name="Shea T."/>
            <person name="Sisk P."/>
            <person name="Sykes S."/>
            <person name="Wortman J."/>
            <person name="Nusbaum C."/>
            <person name="Birren B."/>
        </authorList>
    </citation>
    <scope>NUCLEOTIDE SEQUENCE [LARGE SCALE GENOMIC DNA]</scope>
    <source>
        <strain evidence="3 4">CBS 119918</strain>
    </source>
</reference>
<comment type="caution">
    <text evidence="3">The sequence shown here is derived from an EMBL/GenBank/DDBJ whole genome shotgun (WGS) entry which is preliminary data.</text>
</comment>
<dbReference type="InterPro" id="IPR050987">
    <property type="entry name" value="AtrR-like"/>
</dbReference>
<organism evidence="3 4">
    <name type="scientific">Exophiala aquamarina CBS 119918</name>
    <dbReference type="NCBI Taxonomy" id="1182545"/>
    <lineage>
        <taxon>Eukaryota</taxon>
        <taxon>Fungi</taxon>
        <taxon>Dikarya</taxon>
        <taxon>Ascomycota</taxon>
        <taxon>Pezizomycotina</taxon>
        <taxon>Eurotiomycetes</taxon>
        <taxon>Chaetothyriomycetidae</taxon>
        <taxon>Chaetothyriales</taxon>
        <taxon>Herpotrichiellaceae</taxon>
        <taxon>Exophiala</taxon>
    </lineage>
</organism>
<evidence type="ECO:0000313" key="3">
    <source>
        <dbReference type="EMBL" id="KEF60058.1"/>
    </source>
</evidence>
<dbReference type="PANTHER" id="PTHR46910">
    <property type="entry name" value="TRANSCRIPTION FACTOR PDR1"/>
    <property type="match status" value="1"/>
</dbReference>
<dbReference type="PANTHER" id="PTHR46910:SF5">
    <property type="entry name" value="ZN(II)2CYS6 TRANSCRIPTION FACTOR (EUROFUNG)"/>
    <property type="match status" value="1"/>
</dbReference>
<dbReference type="GO" id="GO:0006351">
    <property type="term" value="P:DNA-templated transcription"/>
    <property type="evidence" value="ECO:0007669"/>
    <property type="project" value="InterPro"/>
</dbReference>
<dbReference type="GO" id="GO:0008270">
    <property type="term" value="F:zinc ion binding"/>
    <property type="evidence" value="ECO:0007669"/>
    <property type="project" value="InterPro"/>
</dbReference>
<name>A0A072PL29_9EURO</name>
<dbReference type="Proteomes" id="UP000027920">
    <property type="component" value="Unassembled WGS sequence"/>
</dbReference>
<accession>A0A072PL29</accession>
<dbReference type="InterPro" id="IPR007219">
    <property type="entry name" value="XnlR_reg_dom"/>
</dbReference>
<feature type="domain" description="Xylanolytic transcriptional activator regulatory" evidence="2">
    <location>
        <begin position="196"/>
        <end position="269"/>
    </location>
</feature>
<dbReference type="GeneID" id="25279835"/>
<dbReference type="VEuPathDB" id="FungiDB:A1O9_04908"/>
<keyword evidence="4" id="KW-1185">Reference proteome</keyword>
<dbReference type="SMART" id="SM00906">
    <property type="entry name" value="Fungal_trans"/>
    <property type="match status" value="1"/>
</dbReference>
<dbReference type="STRING" id="1182545.A0A072PL29"/>
<dbReference type="RefSeq" id="XP_013262648.1">
    <property type="nucleotide sequence ID" value="XM_013407194.1"/>
</dbReference>
<dbReference type="EMBL" id="AMGV01000003">
    <property type="protein sequence ID" value="KEF60058.1"/>
    <property type="molecule type" value="Genomic_DNA"/>
</dbReference>
<sequence>MRAESLSTPRDSQLVETDVGFEGDSSFTAHSKLAVMDFESSLNNSPYSSIQDVSAAVATLRGFLTKNLNSQDGSTGSDQEPLLHGHRFLYECPMLTLQEVTTLCQNLYFPAEPYTIATFIIVHTALYYLFRDLPVNDMEQLHMARSEVQSIVNLCIKNSEVACRNLRLVMDASYENMQALMMGAIFAMEVSRPALGWALISAACRMGQDAGYHRLPPYSVAPDQETTKKRLIFWFVYTTDLSMAFNFGRAPNLHRYDISLERPQLPEEMDNEWGEMFYLWIDYADIQGDAYEQLYCARAKSEPIEVKIRHARCLAERLHKLREGFEIDSTNTPYAEQFQDALLSTDIVILSTLTLVYRVIPPSAPHPNQVHHPLQVCKEALLTARQALATSNAAWEILKDRTGEDWRGFIHWSLLWCPFVPYLVVFGNTIVERNRQDLELLEKVVTTLQGSHPESARIDKLEKGCKFFSQIARIYLDQTEGASQQQVRQHQIGAQQFDTIDTLPATVNSMSSISAPTGTSAFHQPDVQIMDAILPDLPLSQQAWNGMFEEWDLGIGAENAREMSSYFEHLAGIGSMSNVLGAPQQEPFG</sequence>
<evidence type="ECO:0000313" key="4">
    <source>
        <dbReference type="Proteomes" id="UP000027920"/>
    </source>
</evidence>
<protein>
    <recommendedName>
        <fullName evidence="2">Xylanolytic transcriptional activator regulatory domain-containing protein</fullName>
    </recommendedName>
</protein>
<dbReference type="AlphaFoldDB" id="A0A072PL29"/>
<evidence type="ECO:0000259" key="2">
    <source>
        <dbReference type="SMART" id="SM00906"/>
    </source>
</evidence>